<dbReference type="SUPFAM" id="SSF56176">
    <property type="entry name" value="FAD-binding/transporter-associated domain-like"/>
    <property type="match status" value="2"/>
</dbReference>
<feature type="compositionally biased region" description="Low complexity" evidence="6">
    <location>
        <begin position="178"/>
        <end position="189"/>
    </location>
</feature>
<keyword evidence="5" id="KW-0560">Oxidoreductase</keyword>
<dbReference type="Pfam" id="PF08031">
    <property type="entry name" value="BBE"/>
    <property type="match status" value="1"/>
</dbReference>
<comment type="caution">
    <text evidence="8">The sequence shown here is derived from an EMBL/GenBank/DDBJ whole genome shotgun (WGS) entry which is preliminary data.</text>
</comment>
<dbReference type="Pfam" id="PF01565">
    <property type="entry name" value="FAD_binding_4"/>
    <property type="match status" value="1"/>
</dbReference>
<evidence type="ECO:0000256" key="6">
    <source>
        <dbReference type="SAM" id="MobiDB-lite"/>
    </source>
</evidence>
<feature type="compositionally biased region" description="Polar residues" evidence="6">
    <location>
        <begin position="216"/>
        <end position="225"/>
    </location>
</feature>
<dbReference type="AlphaFoldDB" id="A0A8K0NSN9"/>
<dbReference type="InterPro" id="IPR050416">
    <property type="entry name" value="FAD-linked_Oxidoreductase"/>
</dbReference>
<dbReference type="InterPro" id="IPR016167">
    <property type="entry name" value="FAD-bd_PCMH_sub1"/>
</dbReference>
<evidence type="ECO:0000259" key="7">
    <source>
        <dbReference type="PROSITE" id="PS51387"/>
    </source>
</evidence>
<dbReference type="PANTHER" id="PTHR42973:SF39">
    <property type="entry name" value="FAD-BINDING PCMH-TYPE DOMAIN-CONTAINING PROTEIN"/>
    <property type="match status" value="1"/>
</dbReference>
<evidence type="ECO:0000256" key="5">
    <source>
        <dbReference type="ARBA" id="ARBA00023002"/>
    </source>
</evidence>
<evidence type="ECO:0000313" key="9">
    <source>
        <dbReference type="Proteomes" id="UP000812966"/>
    </source>
</evidence>
<comment type="similarity">
    <text evidence="2">Belongs to the oxygen-dependent FAD-linked oxidoreductase family.</text>
</comment>
<accession>A0A8K0NSN9</accession>
<feature type="region of interest" description="Disordered" evidence="6">
    <location>
        <begin position="282"/>
        <end position="315"/>
    </location>
</feature>
<organism evidence="8 9">
    <name type="scientific">Filobasidium floriforme</name>
    <dbReference type="NCBI Taxonomy" id="5210"/>
    <lineage>
        <taxon>Eukaryota</taxon>
        <taxon>Fungi</taxon>
        <taxon>Dikarya</taxon>
        <taxon>Basidiomycota</taxon>
        <taxon>Agaricomycotina</taxon>
        <taxon>Tremellomycetes</taxon>
        <taxon>Filobasidiales</taxon>
        <taxon>Filobasidiaceae</taxon>
        <taxon>Filobasidium</taxon>
    </lineage>
</organism>
<dbReference type="Gene3D" id="3.30.43.10">
    <property type="entry name" value="Uridine Diphospho-n-acetylenolpyruvylglucosamine Reductase, domain 2"/>
    <property type="match status" value="1"/>
</dbReference>
<dbReference type="Gene3D" id="3.30.465.10">
    <property type="match status" value="2"/>
</dbReference>
<feature type="compositionally biased region" description="Low complexity" evidence="6">
    <location>
        <begin position="301"/>
        <end position="314"/>
    </location>
</feature>
<proteinExistence type="inferred from homology"/>
<feature type="compositionally biased region" description="Gly residues" evidence="6">
    <location>
        <begin position="162"/>
        <end position="172"/>
    </location>
</feature>
<keyword evidence="9" id="KW-1185">Reference proteome</keyword>
<keyword evidence="4" id="KW-0274">FAD</keyword>
<dbReference type="GO" id="GO:0071949">
    <property type="term" value="F:FAD binding"/>
    <property type="evidence" value="ECO:0007669"/>
    <property type="project" value="InterPro"/>
</dbReference>
<feature type="compositionally biased region" description="Polar residues" evidence="6">
    <location>
        <begin position="286"/>
        <end position="295"/>
    </location>
</feature>
<evidence type="ECO:0000256" key="1">
    <source>
        <dbReference type="ARBA" id="ARBA00001974"/>
    </source>
</evidence>
<feature type="domain" description="FAD-binding PCMH-type" evidence="7">
    <location>
        <begin position="280"/>
        <end position="462"/>
    </location>
</feature>
<dbReference type="GO" id="GO:0016491">
    <property type="term" value="F:oxidoreductase activity"/>
    <property type="evidence" value="ECO:0007669"/>
    <property type="project" value="UniProtKB-KW"/>
</dbReference>
<evidence type="ECO:0000313" key="8">
    <source>
        <dbReference type="EMBL" id="KAG7570923.1"/>
    </source>
</evidence>
<feature type="region of interest" description="Disordered" evidence="6">
    <location>
        <begin position="160"/>
        <end position="231"/>
    </location>
</feature>
<name>A0A8K0NSN9_9TREE</name>
<dbReference type="EMBL" id="JABELV010000015">
    <property type="protein sequence ID" value="KAG7570923.1"/>
    <property type="molecule type" value="Genomic_DNA"/>
</dbReference>
<keyword evidence="3" id="KW-0285">Flavoprotein</keyword>
<evidence type="ECO:0000256" key="2">
    <source>
        <dbReference type="ARBA" id="ARBA00005466"/>
    </source>
</evidence>
<comment type="cofactor">
    <cofactor evidence="1">
        <name>FAD</name>
        <dbReference type="ChEBI" id="CHEBI:57692"/>
    </cofactor>
</comment>
<dbReference type="PANTHER" id="PTHR42973">
    <property type="entry name" value="BINDING OXIDOREDUCTASE, PUTATIVE (AFU_ORTHOLOGUE AFUA_1G17690)-RELATED"/>
    <property type="match status" value="1"/>
</dbReference>
<dbReference type="PROSITE" id="PS51387">
    <property type="entry name" value="FAD_PCMH"/>
    <property type="match status" value="1"/>
</dbReference>
<reference evidence="8" key="1">
    <citation type="submission" date="2020-04" db="EMBL/GenBank/DDBJ databases">
        <title>Analysis of mating type loci in Filobasidium floriforme.</title>
        <authorList>
            <person name="Nowrousian M."/>
        </authorList>
    </citation>
    <scope>NUCLEOTIDE SEQUENCE</scope>
    <source>
        <strain evidence="8">CBS 6242</strain>
    </source>
</reference>
<feature type="region of interest" description="Disordered" evidence="6">
    <location>
        <begin position="780"/>
        <end position="799"/>
    </location>
</feature>
<evidence type="ECO:0000256" key="4">
    <source>
        <dbReference type="ARBA" id="ARBA00022827"/>
    </source>
</evidence>
<dbReference type="Gene3D" id="3.40.462.20">
    <property type="match status" value="1"/>
</dbReference>
<gene>
    <name evidence="8" type="ORF">FFLO_01121</name>
</gene>
<dbReference type="InterPro" id="IPR006094">
    <property type="entry name" value="Oxid_FAD_bind_N"/>
</dbReference>
<dbReference type="InterPro" id="IPR016169">
    <property type="entry name" value="FAD-bd_PCMH_sub2"/>
</dbReference>
<dbReference type="InterPro" id="IPR012951">
    <property type="entry name" value="BBE"/>
</dbReference>
<dbReference type="InterPro" id="IPR016166">
    <property type="entry name" value="FAD-bd_PCMH"/>
</dbReference>
<feature type="region of interest" description="Disordered" evidence="6">
    <location>
        <begin position="1"/>
        <end position="21"/>
    </location>
</feature>
<dbReference type="Proteomes" id="UP000812966">
    <property type="component" value="Unassembled WGS sequence"/>
</dbReference>
<sequence>MDSLRSLEPTIPPTSHATNQSHRLTRELFSRLVEALKFKDKKQSSVSGNEDEGEDQAEVWEFGEEGFRRHATVFNGVIRSGARCLVRPRCARQVSRLIIFCRSNSLDLSIKAGGYGTHGWSVAGQIILDLSLMDDVKTALPPLLDPSFRSLREMNWPRKYAQGGGSIDGSGSGRRRPPVGAGSSAFGSSSGSGSGSGSSMPRRLSTKEDTLGMGTMTATGVNPATMSMMMGNNDDAVSEWRRDSAGSNASAGAGMIPVASGTANMVDGKLDEASKKSLMDALAGPTQYNPDSSAAVQPAFQQQHQQQGSGQSQQPYEYAASPFKFPIATLPGPSLSFGAQSAEIPFGMGTPNQPPYTLVTFDAGARAKDIDRVTHVSPFGAYHVPLAAFPVGSAVMMSGGFGFLSRLYGLSMDNLTEVEFVMADGRIVWLGREEAEELWWAIRGAGTTLGVATRYRAKAYHVPVVFAGNLIFPFNPLTSPSLIQHVRDCIKGAPRELYCNIILTAGPIALAGVVIIQMCYVGSQAQGAEYLSAIGSWNEERCLFKDVRERSFIEQQDSIANVLKGGAGRKWFIKSDLVDALSDETIWKTCQLFHTVPDGCTWLFELSGAALTDCKTTCLPKTHRDAAYTIAALHQWPVDVPKEDVKCVTTAIDWIDKIIHPASPGGPLPCFLQSSHPDAVKGTYGENFERLVEIKNKYDPDNFFKHSVWPTGKSERETGNPLMAYAHGSECSSRQQQVYAEEDTKIGMEGVEALAQIARQRSGSPSMAMNMVVDGADGVRPQAEELGKAVEANNASHPK</sequence>
<protein>
    <recommendedName>
        <fullName evidence="7">FAD-binding PCMH-type domain-containing protein</fullName>
    </recommendedName>
</protein>
<evidence type="ECO:0000256" key="3">
    <source>
        <dbReference type="ARBA" id="ARBA00022630"/>
    </source>
</evidence>
<dbReference type="InterPro" id="IPR036318">
    <property type="entry name" value="FAD-bd_PCMH-like_sf"/>
</dbReference>